<dbReference type="AlphaFoldDB" id="H6Q955"/>
<dbReference type="STRING" id="698757.Pogu_1557"/>
<name>H6Q955_PYROT</name>
<sequence length="44" mass="4740">MERKVVFGLALAALAVLIMSATYPDSEVQTPFRRCSVRGEVGAV</sequence>
<evidence type="ECO:0000313" key="1">
    <source>
        <dbReference type="EMBL" id="AFA39584.1"/>
    </source>
</evidence>
<dbReference type="KEGG" id="pog:Pogu_1557"/>
<proteinExistence type="predicted"/>
<dbReference type="EMBL" id="CP003316">
    <property type="protein sequence ID" value="AFA39584.1"/>
    <property type="molecule type" value="Genomic_DNA"/>
</dbReference>
<accession>H6Q955</accession>
<evidence type="ECO:0000313" key="2">
    <source>
        <dbReference type="Proteomes" id="UP000009062"/>
    </source>
</evidence>
<organism evidence="1 2">
    <name type="scientific">Pyrobaculum oguniense (strain DSM 13380 / JCM 10595 / TE7)</name>
    <dbReference type="NCBI Taxonomy" id="698757"/>
    <lineage>
        <taxon>Archaea</taxon>
        <taxon>Thermoproteota</taxon>
        <taxon>Thermoprotei</taxon>
        <taxon>Thermoproteales</taxon>
        <taxon>Thermoproteaceae</taxon>
        <taxon>Pyrobaculum</taxon>
    </lineage>
</organism>
<dbReference type="Proteomes" id="UP000009062">
    <property type="component" value="Chromosome"/>
</dbReference>
<keyword evidence="2" id="KW-1185">Reference proteome</keyword>
<gene>
    <name evidence="1" type="ordered locus">Pogu_1557</name>
</gene>
<reference evidence="1 2" key="1">
    <citation type="journal article" date="2012" name="Stand. Genomic Sci.">
        <title>Complete genome sequence of Pyrobaculum oguniense.</title>
        <authorList>
            <person name="Bernick D.L."/>
            <person name="Karplus K."/>
            <person name="Lui L.M."/>
            <person name="Coker J.K."/>
            <person name="Murphy J.N."/>
            <person name="Chan P.P."/>
            <person name="Cozen A.E."/>
            <person name="Lowe T.M."/>
        </authorList>
    </citation>
    <scope>NUCLEOTIDE SEQUENCE [LARGE SCALE GENOMIC DNA]</scope>
    <source>
        <strain evidence="1 2">TE7</strain>
    </source>
</reference>
<dbReference type="HOGENOM" id="CLU_3210900_0_0_2"/>
<protein>
    <submittedName>
        <fullName evidence="1">Uncharacterized protein</fullName>
    </submittedName>
</protein>
<dbReference type="eggNOG" id="arCOG15192">
    <property type="taxonomic scope" value="Archaea"/>
</dbReference>